<sequence length="1144" mass="129165">MKSTKRPFNPGSGHRQSPGCLGYDPVFKRSVIQFAERKGFQEACIHFKLPGVTIKRWEGLKNEIMEQARQHPMENIKRPVGRPPKRGKCDDLDSMPLEKRLSQNHNELPVPVQETVLQSQSISPTKLKVTRQGRLNVSSQIETPPLPPEVCLKWNSQHTNMQSAFPNLLMKEQYVDATLVSEGKTMKCHRIVLSMCSPYFEEILDGIGPFQHPVLFMKDVPFWILKSLCDFMYAGEIRILQDKLDELLNVATVLKIKGLAGIPESAEKVKTNSSDIKQESESCPTINNKPPKLEEEEKPPPPKPPVTSTPNLLGRGERTRHNYSSRFSKHNVVASQKDEAIESRRPLSISRRREEKKAKLAIKEKEKNIEKIAPQKQQANISSTSKRVIRSSTLRPTHTSRRRSEKNKIEINVTKEKALERSKPRLRKDNINDPLDLLQPVYEEIAKDEAPVMVKNVLSGRLRERGNVPVRKGLGRKARKRRYKEDVDDSSPVPFESRKGTRSRPNVKVPKFFHTQYDDSPKDSNDATIVREPHTDQDDPFIEEVGEIKVEPVDVEENSLNWIPQDQAEEEEIMGNYDSPLVNIAEINSPNTSGVINIKQKKLQPVDINQFKKEMNESIITFNSVESPQKEKSEFMITNIHSMANVSEEPRSSDNNQGKPMEDVQSSKEATMESAKINKIIGSVSVKPLEVLTLDHRQSGTSDTMIVLPQAEVDPLAQIDGQQVNHGTGTLEMFNFKSDNAQIREAGQDISMLEKDHLEMATEDNIVQTQEVGEILLKSQEIVKETELEHIEEIKSNNDTALQIEETQTLAEEKEATETFTSPAVAITIKNTLVAEEGTFENLENLKVIEEETSEDLTHDTIIDPIEDSKNTAVEDSNNKENLEAPTRENIKQLDEKTSHLNKDNLEPLLSVETLNSEDIAPDIIDPVSHTPEIDKVQNNVEVIEVTKHAAENVKSAEPNKLTVETVAVLIQQETESNQTIEAELEPCLPSTSTTSSCNLQFLPIENNEDFTKDIELGSNLGDCESDLGMKEEIKSKEPMDDGDNETVVLVYEDKEKNYGTDFGELSHNNQLDVALVHENLSPDNNFPLDDEVDLRLEEQLLADLDEDIEMEVTTISHIEDDGTEKTLEMIVNDLNESLGEMKQ</sequence>
<evidence type="ECO:0000313" key="12">
    <source>
        <dbReference type="Proteomes" id="UP001152799"/>
    </source>
</evidence>
<feature type="compositionally biased region" description="Basic and acidic residues" evidence="9">
    <location>
        <begin position="267"/>
        <end position="280"/>
    </location>
</feature>
<dbReference type="Gene3D" id="3.30.710.10">
    <property type="entry name" value="Potassium Channel Kv1.1, Chain A"/>
    <property type="match status" value="1"/>
</dbReference>
<feature type="region of interest" description="Disordered" evidence="9">
    <location>
        <begin position="469"/>
        <end position="535"/>
    </location>
</feature>
<feature type="compositionally biased region" description="Basic and acidic residues" evidence="9">
    <location>
        <begin position="336"/>
        <end position="354"/>
    </location>
</feature>
<dbReference type="Pfam" id="PF00651">
    <property type="entry name" value="BTB"/>
    <property type="match status" value="1"/>
</dbReference>
<dbReference type="InterPro" id="IPR051095">
    <property type="entry name" value="Dros_DevTransReg"/>
</dbReference>
<dbReference type="PANTHER" id="PTHR23110:SF111">
    <property type="entry name" value="LONGITUDINALS LACKING PROTEIN, ISOFORMS F_I_K_T"/>
    <property type="match status" value="1"/>
</dbReference>
<dbReference type="GO" id="GO:0048813">
    <property type="term" value="P:dendrite morphogenesis"/>
    <property type="evidence" value="ECO:0007669"/>
    <property type="project" value="UniProtKB-ARBA"/>
</dbReference>
<feature type="region of interest" description="Disordered" evidence="9">
    <location>
        <begin position="646"/>
        <end position="671"/>
    </location>
</feature>
<evidence type="ECO:0000256" key="4">
    <source>
        <dbReference type="ARBA" id="ARBA00022902"/>
    </source>
</evidence>
<dbReference type="EMBL" id="OU892282">
    <property type="protein sequence ID" value="CAG9770865.1"/>
    <property type="molecule type" value="Genomic_DNA"/>
</dbReference>
<reference evidence="11" key="1">
    <citation type="submission" date="2022-01" db="EMBL/GenBank/DDBJ databases">
        <authorList>
            <person name="King R."/>
        </authorList>
    </citation>
    <scope>NUCLEOTIDE SEQUENCE</scope>
</reference>
<feature type="compositionally biased region" description="Basic and acidic residues" evidence="9">
    <location>
        <begin position="516"/>
        <end position="535"/>
    </location>
</feature>
<dbReference type="OrthoDB" id="3066195at2759"/>
<dbReference type="GO" id="GO:0045467">
    <property type="term" value="P:R7 cell development"/>
    <property type="evidence" value="ECO:0007669"/>
    <property type="project" value="UniProtKB-ARBA"/>
</dbReference>
<evidence type="ECO:0000256" key="7">
    <source>
        <dbReference type="ARBA" id="ARBA00023242"/>
    </source>
</evidence>
<evidence type="ECO:0000256" key="1">
    <source>
        <dbReference type="ARBA" id="ARBA00004123"/>
    </source>
</evidence>
<keyword evidence="4" id="KW-0524">Neurogenesis</keyword>
<dbReference type="PROSITE" id="PS50097">
    <property type="entry name" value="BTB"/>
    <property type="match status" value="1"/>
</dbReference>
<comment type="function">
    <text evidence="8">Putative transcription factor required for axon growth and guidance in the central and peripheral nervous systems. Repels CNS axons away from the midline by promoting the expression of the midline repellent sli and its receptor robo.</text>
</comment>
<dbReference type="PANTHER" id="PTHR23110">
    <property type="entry name" value="BTB DOMAIN TRANSCRIPTION FACTOR"/>
    <property type="match status" value="1"/>
</dbReference>
<evidence type="ECO:0000256" key="9">
    <source>
        <dbReference type="SAM" id="MobiDB-lite"/>
    </source>
</evidence>
<dbReference type="GO" id="GO:0016199">
    <property type="term" value="P:axon midline choice point recognition"/>
    <property type="evidence" value="ECO:0007669"/>
    <property type="project" value="UniProtKB-ARBA"/>
</dbReference>
<evidence type="ECO:0000256" key="2">
    <source>
        <dbReference type="ARBA" id="ARBA00022473"/>
    </source>
</evidence>
<dbReference type="GO" id="GO:0008406">
    <property type="term" value="P:gonad development"/>
    <property type="evidence" value="ECO:0007669"/>
    <property type="project" value="UniProtKB-ARBA"/>
</dbReference>
<evidence type="ECO:0000256" key="8">
    <source>
        <dbReference type="ARBA" id="ARBA00037382"/>
    </source>
</evidence>
<gene>
    <name evidence="11" type="ORF">CEUTPL_LOCUS11309</name>
</gene>
<dbReference type="GO" id="GO:0005634">
    <property type="term" value="C:nucleus"/>
    <property type="evidence" value="ECO:0007669"/>
    <property type="project" value="UniProtKB-SubCell"/>
</dbReference>
<dbReference type="GO" id="GO:0045476">
    <property type="term" value="P:nurse cell apoptotic process"/>
    <property type="evidence" value="ECO:0007669"/>
    <property type="project" value="UniProtKB-ARBA"/>
</dbReference>
<dbReference type="CDD" id="cd18315">
    <property type="entry name" value="BTB_POZ_BAB-like"/>
    <property type="match status" value="1"/>
</dbReference>
<dbReference type="InterPro" id="IPR000210">
    <property type="entry name" value="BTB/POZ_dom"/>
</dbReference>
<dbReference type="GO" id="GO:0035167">
    <property type="term" value="P:larval lymph gland hemopoiesis"/>
    <property type="evidence" value="ECO:0007669"/>
    <property type="project" value="UniProtKB-ARBA"/>
</dbReference>
<dbReference type="SMART" id="SM00225">
    <property type="entry name" value="BTB"/>
    <property type="match status" value="1"/>
</dbReference>
<dbReference type="AlphaFoldDB" id="A0A9N9QRR5"/>
<name>A0A9N9QRR5_9CUCU</name>
<organism evidence="11 12">
    <name type="scientific">Ceutorhynchus assimilis</name>
    <name type="common">cabbage seed weevil</name>
    <dbReference type="NCBI Taxonomy" id="467358"/>
    <lineage>
        <taxon>Eukaryota</taxon>
        <taxon>Metazoa</taxon>
        <taxon>Ecdysozoa</taxon>
        <taxon>Arthropoda</taxon>
        <taxon>Hexapoda</taxon>
        <taxon>Insecta</taxon>
        <taxon>Pterygota</taxon>
        <taxon>Neoptera</taxon>
        <taxon>Endopterygota</taxon>
        <taxon>Coleoptera</taxon>
        <taxon>Polyphaga</taxon>
        <taxon>Cucujiformia</taxon>
        <taxon>Curculionidae</taxon>
        <taxon>Ceutorhynchinae</taxon>
        <taxon>Ceutorhynchus</taxon>
    </lineage>
</organism>
<feature type="region of interest" description="Disordered" evidence="9">
    <location>
        <begin position="1"/>
        <end position="20"/>
    </location>
</feature>
<feature type="compositionally biased region" description="Basic residues" evidence="9">
    <location>
        <begin position="473"/>
        <end position="482"/>
    </location>
</feature>
<feature type="domain" description="BTB" evidence="10">
    <location>
        <begin position="175"/>
        <end position="241"/>
    </location>
</feature>
<evidence type="ECO:0000256" key="5">
    <source>
        <dbReference type="ARBA" id="ARBA00023015"/>
    </source>
</evidence>
<dbReference type="Proteomes" id="UP001152799">
    <property type="component" value="Chromosome 6"/>
</dbReference>
<keyword evidence="2" id="KW-0217">Developmental protein</keyword>
<keyword evidence="3" id="KW-0221">Differentiation</keyword>
<keyword evidence="5" id="KW-0805">Transcription regulation</keyword>
<protein>
    <recommendedName>
        <fullName evidence="10">BTB domain-containing protein</fullName>
    </recommendedName>
</protein>
<feature type="region of interest" description="Disordered" evidence="9">
    <location>
        <begin position="267"/>
        <end position="354"/>
    </location>
</feature>
<dbReference type="GO" id="GO:0007464">
    <property type="term" value="P:R3/R4 cell fate commitment"/>
    <property type="evidence" value="ECO:0007669"/>
    <property type="project" value="UniProtKB-ARBA"/>
</dbReference>
<evidence type="ECO:0000313" key="11">
    <source>
        <dbReference type="EMBL" id="CAG9770865.1"/>
    </source>
</evidence>
<comment type="subcellular location">
    <subcellularLocation>
        <location evidence="1">Nucleus</location>
    </subcellularLocation>
</comment>
<dbReference type="InterPro" id="IPR011333">
    <property type="entry name" value="SKP1/BTB/POZ_sf"/>
</dbReference>
<feature type="compositionally biased region" description="Polar residues" evidence="9">
    <location>
        <begin position="375"/>
        <end position="397"/>
    </location>
</feature>
<keyword evidence="7" id="KW-0539">Nucleus</keyword>
<evidence type="ECO:0000259" key="10">
    <source>
        <dbReference type="PROSITE" id="PS50097"/>
    </source>
</evidence>
<feature type="compositionally biased region" description="Basic and acidic residues" evidence="9">
    <location>
        <begin position="291"/>
        <end position="300"/>
    </location>
</feature>
<keyword evidence="6" id="KW-0804">Transcription</keyword>
<keyword evidence="12" id="KW-1185">Reference proteome</keyword>
<dbReference type="GO" id="GO:0006357">
    <property type="term" value="P:regulation of transcription by RNA polymerase II"/>
    <property type="evidence" value="ECO:0007669"/>
    <property type="project" value="TreeGrafter"/>
</dbReference>
<dbReference type="GO" id="GO:0007526">
    <property type="term" value="P:larval somatic muscle development"/>
    <property type="evidence" value="ECO:0007669"/>
    <property type="project" value="UniProtKB-ARBA"/>
</dbReference>
<proteinExistence type="predicted"/>
<feature type="region of interest" description="Disordered" evidence="9">
    <location>
        <begin position="375"/>
        <end position="408"/>
    </location>
</feature>
<evidence type="ECO:0000256" key="3">
    <source>
        <dbReference type="ARBA" id="ARBA00022782"/>
    </source>
</evidence>
<dbReference type="SUPFAM" id="SSF54695">
    <property type="entry name" value="POZ domain"/>
    <property type="match status" value="1"/>
</dbReference>
<evidence type="ECO:0000256" key="6">
    <source>
        <dbReference type="ARBA" id="ARBA00023163"/>
    </source>
</evidence>
<accession>A0A9N9QRR5</accession>